<dbReference type="EMBL" id="CAADEZ010000241">
    <property type="protein sequence ID" value="VFJ59621.1"/>
    <property type="molecule type" value="Genomic_DNA"/>
</dbReference>
<sequence length="268" mass="29475">MKESNEINNPEEENVGMLNAPLTPAGKTAMFRPPPWRFSMDIVAVEYYLEPGLIERYLPKELAPDPDRKGTAMVLIIDGTAVSEASPDQTVTRPAEVNHLECLIHLSCRYGEQPTWFSAHSWVTNDVSLLRGLQVCVPKRLGQISMTNFNRLGKNLAEGRHPGARIGARVQAPDGLSLYAEHTCESRADSYNVFGIPQIKKEIIGGGLMIADASEKIVEEIWEGPGRLECAAGDSDIAPLLTPSGSVWTRSFRAAFKINGMKSIEDIQ</sequence>
<dbReference type="GO" id="GO:0016829">
    <property type="term" value="F:lyase activity"/>
    <property type="evidence" value="ECO:0007669"/>
    <property type="project" value="InterPro"/>
</dbReference>
<dbReference type="InterPro" id="IPR010451">
    <property type="entry name" value="Acetoacetate_decarboxylase"/>
</dbReference>
<name>A0A450SZG1_9GAMM</name>
<dbReference type="InterPro" id="IPR023375">
    <property type="entry name" value="ADC_dom_sf"/>
</dbReference>
<dbReference type="Gene3D" id="2.40.400.10">
    <property type="entry name" value="Acetoacetate decarboxylase-like"/>
    <property type="match status" value="1"/>
</dbReference>
<dbReference type="EMBL" id="CAADFA010000239">
    <property type="protein sequence ID" value="VFJ59132.1"/>
    <property type="molecule type" value="Genomic_DNA"/>
</dbReference>
<accession>A0A450SZG1</accession>
<dbReference type="AlphaFoldDB" id="A0A450SZG1"/>
<gene>
    <name evidence="2" type="ORF">BECKFM1743A_GA0114220_102416</name>
    <name evidence="3" type="ORF">BECKFM1743B_GA0114221_102326</name>
    <name evidence="1" type="ORF">BECKFM1743C_GA0114222_102396</name>
</gene>
<dbReference type="EMBL" id="CAADFL010000232">
    <property type="protein sequence ID" value="VFK12263.1"/>
    <property type="molecule type" value="Genomic_DNA"/>
</dbReference>
<protein>
    <submittedName>
        <fullName evidence="2">Acetoacetate decarboxylase (ADC)</fullName>
    </submittedName>
</protein>
<evidence type="ECO:0000313" key="1">
    <source>
        <dbReference type="EMBL" id="VFJ59132.1"/>
    </source>
</evidence>
<proteinExistence type="predicted"/>
<dbReference type="SUPFAM" id="SSF160104">
    <property type="entry name" value="Acetoacetate decarboxylase-like"/>
    <property type="match status" value="1"/>
</dbReference>
<evidence type="ECO:0000313" key="2">
    <source>
        <dbReference type="EMBL" id="VFJ59621.1"/>
    </source>
</evidence>
<reference evidence="2" key="1">
    <citation type="submission" date="2019-02" db="EMBL/GenBank/DDBJ databases">
        <authorList>
            <person name="Gruber-Vodicka R. H."/>
            <person name="Seah K. B. B."/>
        </authorList>
    </citation>
    <scope>NUCLEOTIDE SEQUENCE</scope>
    <source>
        <strain evidence="2">BECK_BZ163</strain>
        <strain evidence="3">BECK_BZ164</strain>
        <strain evidence="1">BECK_BZ165</strain>
    </source>
</reference>
<evidence type="ECO:0000313" key="3">
    <source>
        <dbReference type="EMBL" id="VFK12263.1"/>
    </source>
</evidence>
<organism evidence="2">
    <name type="scientific">Candidatus Kentrum sp. FM</name>
    <dbReference type="NCBI Taxonomy" id="2126340"/>
    <lineage>
        <taxon>Bacteria</taxon>
        <taxon>Pseudomonadati</taxon>
        <taxon>Pseudomonadota</taxon>
        <taxon>Gammaproteobacteria</taxon>
        <taxon>Candidatus Kentrum</taxon>
    </lineage>
</organism>
<dbReference type="Pfam" id="PF06314">
    <property type="entry name" value="ADC"/>
    <property type="match status" value="1"/>
</dbReference>